<sequence>MLHPDIAALLPAFQGKVSWSEIPLVSLRKSLLRNMAALDMAKIELAAIENTTVSNSGYEIPVRVYRPSLAQDLPIVVYLHGGGWVTFNVDSHDSFCRYLALHSQSIVVAVDYRLAPEHKFPAALEDVLAVLAWLPQQVQQWQADSQKIAIAGDSAGANLATVACYLTQGQAIQPKLQCLIYPVVDTTQERESFSLFAEGYMLERQHMLFFINHYLNHADERQDVRVSPLLMTDKRHQPPALVFIAGFDPLRDEGSAYAQALEQAGVSVEYHCFDDLIHGFLQLGKIPVAAQAIDMIAKKLAESWEKI</sequence>
<evidence type="ECO:0000256" key="3">
    <source>
        <dbReference type="PROSITE-ProRule" id="PRU10038"/>
    </source>
</evidence>
<dbReference type="PROSITE" id="PS01173">
    <property type="entry name" value="LIPASE_GDXG_HIS"/>
    <property type="match status" value="1"/>
</dbReference>
<evidence type="ECO:0000256" key="2">
    <source>
        <dbReference type="ARBA" id="ARBA00022801"/>
    </source>
</evidence>
<name>A0A2T5J2G9_9GAMM</name>
<feature type="active site" evidence="3">
    <location>
        <position position="154"/>
    </location>
</feature>
<dbReference type="SUPFAM" id="SSF53474">
    <property type="entry name" value="alpha/beta-Hydrolases"/>
    <property type="match status" value="1"/>
</dbReference>
<dbReference type="InterPro" id="IPR033140">
    <property type="entry name" value="Lipase_GDXG_put_SER_AS"/>
</dbReference>
<dbReference type="FunFam" id="3.40.50.1820:FF:000089">
    <property type="entry name" value="Alpha/beta hydrolase"/>
    <property type="match status" value="1"/>
</dbReference>
<dbReference type="Proteomes" id="UP000244223">
    <property type="component" value="Unassembled WGS sequence"/>
</dbReference>
<dbReference type="InterPro" id="IPR002168">
    <property type="entry name" value="Lipase_GDXG_HIS_AS"/>
</dbReference>
<accession>A0A2T5J2G9</accession>
<dbReference type="PANTHER" id="PTHR48081">
    <property type="entry name" value="AB HYDROLASE SUPERFAMILY PROTEIN C4A8.06C"/>
    <property type="match status" value="1"/>
</dbReference>
<dbReference type="InterPro" id="IPR029058">
    <property type="entry name" value="AB_hydrolase_fold"/>
</dbReference>
<protein>
    <submittedName>
        <fullName evidence="5">Acetyl esterase</fullName>
    </submittedName>
</protein>
<evidence type="ECO:0000256" key="1">
    <source>
        <dbReference type="ARBA" id="ARBA00010515"/>
    </source>
</evidence>
<comment type="caution">
    <text evidence="5">The sequence shown here is derived from an EMBL/GenBank/DDBJ whole genome shotgun (WGS) entry which is preliminary data.</text>
</comment>
<evidence type="ECO:0000313" key="6">
    <source>
        <dbReference type="Proteomes" id="UP000244223"/>
    </source>
</evidence>
<proteinExistence type="inferred from homology"/>
<keyword evidence="2" id="KW-0378">Hydrolase</keyword>
<dbReference type="OrthoDB" id="9815425at2"/>
<dbReference type="RefSeq" id="WP_107864563.1">
    <property type="nucleotide sequence ID" value="NZ_QAON01000002.1"/>
</dbReference>
<dbReference type="Pfam" id="PF07859">
    <property type="entry name" value="Abhydrolase_3"/>
    <property type="match status" value="1"/>
</dbReference>
<keyword evidence="6" id="KW-1185">Reference proteome</keyword>
<comment type="similarity">
    <text evidence="1">Belongs to the 'GDXG' lipolytic enzyme family.</text>
</comment>
<evidence type="ECO:0000259" key="4">
    <source>
        <dbReference type="Pfam" id="PF07859"/>
    </source>
</evidence>
<dbReference type="PANTHER" id="PTHR48081:SF8">
    <property type="entry name" value="ALPHA_BETA HYDROLASE FOLD-3 DOMAIN-CONTAINING PROTEIN-RELATED"/>
    <property type="match status" value="1"/>
</dbReference>
<reference evidence="5 6" key="1">
    <citation type="submission" date="2018-04" db="EMBL/GenBank/DDBJ databases">
        <title>Genomic Encyclopedia of Archaeal and Bacterial Type Strains, Phase II (KMG-II): from individual species to whole genera.</title>
        <authorList>
            <person name="Goeker M."/>
        </authorList>
    </citation>
    <scope>NUCLEOTIDE SEQUENCE [LARGE SCALE GENOMIC DNA]</scope>
    <source>
        <strain evidence="5 6">DSM 5822</strain>
    </source>
</reference>
<dbReference type="EMBL" id="QAON01000002">
    <property type="protein sequence ID" value="PTQ90718.1"/>
    <property type="molecule type" value="Genomic_DNA"/>
</dbReference>
<dbReference type="InterPro" id="IPR013094">
    <property type="entry name" value="AB_hydrolase_3"/>
</dbReference>
<organism evidence="5 6">
    <name type="scientific">Agitococcus lubricus</name>
    <dbReference type="NCBI Taxonomy" id="1077255"/>
    <lineage>
        <taxon>Bacteria</taxon>
        <taxon>Pseudomonadati</taxon>
        <taxon>Pseudomonadota</taxon>
        <taxon>Gammaproteobacteria</taxon>
        <taxon>Moraxellales</taxon>
        <taxon>Moraxellaceae</taxon>
        <taxon>Agitococcus</taxon>
    </lineage>
</organism>
<dbReference type="Gene3D" id="3.40.50.1820">
    <property type="entry name" value="alpha/beta hydrolase"/>
    <property type="match status" value="1"/>
</dbReference>
<dbReference type="PROSITE" id="PS01174">
    <property type="entry name" value="LIPASE_GDXG_SER"/>
    <property type="match status" value="1"/>
</dbReference>
<gene>
    <name evidence="5" type="ORF">C8N29_102118</name>
</gene>
<dbReference type="AlphaFoldDB" id="A0A2T5J2G9"/>
<feature type="domain" description="Alpha/beta hydrolase fold-3" evidence="4">
    <location>
        <begin position="76"/>
        <end position="281"/>
    </location>
</feature>
<dbReference type="GO" id="GO:0016787">
    <property type="term" value="F:hydrolase activity"/>
    <property type="evidence" value="ECO:0007669"/>
    <property type="project" value="UniProtKB-KW"/>
</dbReference>
<dbReference type="InterPro" id="IPR050300">
    <property type="entry name" value="GDXG_lipolytic_enzyme"/>
</dbReference>
<evidence type="ECO:0000313" key="5">
    <source>
        <dbReference type="EMBL" id="PTQ90718.1"/>
    </source>
</evidence>